<dbReference type="Proteomes" id="UP000198437">
    <property type="component" value="Unassembled WGS sequence"/>
</dbReference>
<dbReference type="EMBL" id="LYQW01000032">
    <property type="protein sequence ID" value="OXC22171.1"/>
    <property type="molecule type" value="Genomic_DNA"/>
</dbReference>
<gene>
    <name evidence="1" type="ORF">AYP82_01625</name>
</gene>
<evidence type="ECO:0000313" key="1">
    <source>
        <dbReference type="EMBL" id="OXC22171.1"/>
    </source>
</evidence>
<evidence type="ECO:0008006" key="3">
    <source>
        <dbReference type="Google" id="ProtNLM"/>
    </source>
</evidence>
<dbReference type="AlphaFoldDB" id="A0A854PLM3"/>
<proteinExistence type="predicted"/>
<sequence>MLNKDNNTKFDYFWEIFTDRNLFQIYNLASVIDRQEEILTFLKTINLNNIENIKNVLLANINKKKVNYHNSLIDDATFQIKNMPPFYDLPWQEHVIINSLCINSYDKKDILPFIWVPTSYDYPKIKNWNIELINKLKTYFGENNKFTNFIIETIYYLKERKQGNTQNNKKLIPSSTTLHIHLKLLNDAIKAKTSARKIIRSTSMRLISYLFKDRIVKTIKSDDYFGNFLRWINIQTDISIEQAIASMQLPISADNQLWIFKSEKRRLTNLNTVNNIREFCMYLNQKELVKVVTQDHLQNIKNRFWYFVSNSSVSSFFATLFIDYAVFLNNCFNNKKLNRKFLNLEIIQVQHIWETKIYKSVINTMSEKEIEVNFSEKETKAFRELYKSDPIAFSHQIIPLDEKNIIKCMEKFDKAPLLSEFSHIEVDPLFPRIKNAININHHKVEKIALDYLDKLNEKYNGLFINNLTSSKILIRLLNFYLQNMPYIYFLDEQDMYKTVCKNQNYTLSTYPSNINVGLVSQLFPVLEGKIRLLASKLGISPFKNNSFGDADIKYNDPSTLLIKIITIIYEDKKDLLSAQGFIFVYLVMYDSNFTNIRNDFIHGRKYINKNDLDFAFRSTLLSISIIDEYFHRINNA</sequence>
<accession>A0A854PLM3</accession>
<protein>
    <recommendedName>
        <fullName evidence="3">DUF4209 domain-containing protein</fullName>
    </recommendedName>
</protein>
<organism evidence="1 2">
    <name type="scientific">Lactobacillus crispatus</name>
    <dbReference type="NCBI Taxonomy" id="47770"/>
    <lineage>
        <taxon>Bacteria</taxon>
        <taxon>Bacillati</taxon>
        <taxon>Bacillota</taxon>
        <taxon>Bacilli</taxon>
        <taxon>Lactobacillales</taxon>
        <taxon>Lactobacillaceae</taxon>
        <taxon>Lactobacillus</taxon>
    </lineage>
</organism>
<evidence type="ECO:0000313" key="2">
    <source>
        <dbReference type="Proteomes" id="UP000198437"/>
    </source>
</evidence>
<comment type="caution">
    <text evidence="1">The sequence shown here is derived from an EMBL/GenBank/DDBJ whole genome shotgun (WGS) entry which is preliminary data.</text>
</comment>
<reference evidence="1 2" key="1">
    <citation type="submission" date="2016-05" db="EMBL/GenBank/DDBJ databases">
        <authorList>
            <person name="Johnson T.J."/>
            <person name="Youmans B.P."/>
            <person name="Case K.A."/>
        </authorList>
    </citation>
    <scope>NUCLEOTIDE SEQUENCE [LARGE SCALE GENOMIC DNA]</scope>
    <source>
        <strain evidence="1 2">UMNLC6</strain>
    </source>
</reference>
<name>A0A854PLM3_9LACO</name>